<dbReference type="STRING" id="1802479.A2Y68_01800"/>
<gene>
    <name evidence="1" type="ORF">A2Y68_01800</name>
</gene>
<reference evidence="1 2" key="1">
    <citation type="journal article" date="2016" name="Nat. Commun.">
        <title>Thousands of microbial genomes shed light on interconnected biogeochemical processes in an aquifer system.</title>
        <authorList>
            <person name="Anantharaman K."/>
            <person name="Brown C.T."/>
            <person name="Hug L.A."/>
            <person name="Sharon I."/>
            <person name="Castelle C.J."/>
            <person name="Probst A.J."/>
            <person name="Thomas B.C."/>
            <person name="Singh A."/>
            <person name="Wilkins M.J."/>
            <person name="Karaoz U."/>
            <person name="Brodie E.L."/>
            <person name="Williams K.H."/>
            <person name="Hubbard S.S."/>
            <person name="Banfield J.F."/>
        </authorList>
    </citation>
    <scope>NUCLEOTIDE SEQUENCE [LARGE SCALE GENOMIC DNA]</scope>
</reference>
<organism evidence="1 2">
    <name type="scientific">Candidatus Woesebacteria bacterium RBG_13_46_13</name>
    <dbReference type="NCBI Taxonomy" id="1802479"/>
    <lineage>
        <taxon>Bacteria</taxon>
        <taxon>Candidatus Woeseibacteriota</taxon>
    </lineage>
</organism>
<evidence type="ECO:0000313" key="1">
    <source>
        <dbReference type="EMBL" id="OGM10152.1"/>
    </source>
</evidence>
<evidence type="ECO:0008006" key="3">
    <source>
        <dbReference type="Google" id="ProtNLM"/>
    </source>
</evidence>
<accession>A0A1F7X508</accession>
<sequence>MPFAITSAKLTGNPGSSGWAQVHEYKPEEPDKLTSRGHLFAVIATGRHEEGVDSVIAGRELLARLHEEYFGKEEGESFNVLKSAVEKVIAEFKGTWGEVEIAAVAILDKVVYSAVGDGGQVAIFRNGMLAKILESAQGEVVSASGYPKDRDILLLGTKRFFEAIPNGIIKASLESGEPGLAAESLAPSVHAKAENGNLGAAIIKFEKETVFVKETPRKEDVRENLSPVRSDKLGSAVTGARRLFGGFLAKIESVLSKRLPERRIYVRGGQEEEVQPSSKKTTLTVGIILLAILFISIGFGIRQKSIKEARGKYQDRLTQAQHQIDEAVGLAGLNADRARELFTQSKNTAEALKAEGIKDPALSELLAKLDANQGGILGEYKVEPQLYLDLSILSDGLTGDDLSGSSEKIFILDKNGKKVVGVSLSTKKTEVVAGPEQVEGAITVASYEDRVFILTQDGLYEVGTKRTEALAKDWEGEVLPYAYAGNLYMLEKGAGMIWRFPGTGETFSSKQKWLGPGVTPDFSNVNSLSIDGSIWVLTKSGRILKFTQGSPQSVSLSGIYPEITSADAIYTNETLGFVYILDKQGRRVLVLDKKGAYKAQYIADKISEATDIAVSEKDKKIILLGGSKVYSIELKHL</sequence>
<dbReference type="Proteomes" id="UP000176778">
    <property type="component" value="Unassembled WGS sequence"/>
</dbReference>
<protein>
    <recommendedName>
        <fullName evidence="3">PPM-type phosphatase domain-containing protein</fullName>
    </recommendedName>
</protein>
<comment type="caution">
    <text evidence="1">The sequence shown here is derived from an EMBL/GenBank/DDBJ whole genome shotgun (WGS) entry which is preliminary data.</text>
</comment>
<dbReference type="Gene3D" id="2.120.10.30">
    <property type="entry name" value="TolB, C-terminal domain"/>
    <property type="match status" value="1"/>
</dbReference>
<evidence type="ECO:0000313" key="2">
    <source>
        <dbReference type="Proteomes" id="UP000176778"/>
    </source>
</evidence>
<dbReference type="SUPFAM" id="SSF63825">
    <property type="entry name" value="YWTD domain"/>
    <property type="match status" value="1"/>
</dbReference>
<name>A0A1F7X508_9BACT</name>
<dbReference type="InterPro" id="IPR011042">
    <property type="entry name" value="6-blade_b-propeller_TolB-like"/>
</dbReference>
<proteinExistence type="predicted"/>
<dbReference type="EMBL" id="MGFR01000001">
    <property type="protein sequence ID" value="OGM10152.1"/>
    <property type="molecule type" value="Genomic_DNA"/>
</dbReference>
<dbReference type="AlphaFoldDB" id="A0A1F7X508"/>